<evidence type="ECO:0000259" key="11">
    <source>
        <dbReference type="PROSITE" id="PS51471"/>
    </source>
</evidence>
<keyword evidence="10" id="KW-0560">Oxidoreductase</keyword>
<evidence type="ECO:0000256" key="2">
    <source>
        <dbReference type="ARBA" id="ARBA00012293"/>
    </source>
</evidence>
<comment type="catalytic activity">
    <reaction evidence="9">
        <text>L-arginine + 2-oxoglutarate + O2 = guanidine + L-glutamate 5-semialdehyde + succinate + CO2</text>
        <dbReference type="Rhea" id="RHEA:31535"/>
        <dbReference type="ChEBI" id="CHEBI:15379"/>
        <dbReference type="ChEBI" id="CHEBI:16526"/>
        <dbReference type="ChEBI" id="CHEBI:16810"/>
        <dbReference type="ChEBI" id="CHEBI:30031"/>
        <dbReference type="ChEBI" id="CHEBI:30087"/>
        <dbReference type="ChEBI" id="CHEBI:32682"/>
        <dbReference type="ChEBI" id="CHEBI:58066"/>
        <dbReference type="EC" id="1.14.20.7"/>
    </reaction>
</comment>
<evidence type="ECO:0000256" key="4">
    <source>
        <dbReference type="ARBA" id="ARBA00019045"/>
    </source>
</evidence>
<dbReference type="InterPro" id="IPR050231">
    <property type="entry name" value="Iron_ascorbate_oxido_reductase"/>
</dbReference>
<dbReference type="GO" id="GO:0009693">
    <property type="term" value="P:ethylene biosynthetic process"/>
    <property type="evidence" value="ECO:0007669"/>
    <property type="project" value="UniProtKB-KW"/>
</dbReference>
<evidence type="ECO:0000313" key="12">
    <source>
        <dbReference type="EMBL" id="VEE49309.1"/>
    </source>
</evidence>
<name>A0A448BVJ1_PSEFL</name>
<dbReference type="InterPro" id="IPR005123">
    <property type="entry name" value="Oxoglu/Fe-dep_dioxygenase_dom"/>
</dbReference>
<evidence type="ECO:0000256" key="1">
    <source>
        <dbReference type="ARBA" id="ARBA00004767"/>
    </source>
</evidence>
<feature type="domain" description="Fe2OG dioxygenase" evidence="11">
    <location>
        <begin position="151"/>
        <end position="251"/>
    </location>
</feature>
<evidence type="ECO:0000256" key="6">
    <source>
        <dbReference type="ARBA" id="ARBA00031011"/>
    </source>
</evidence>
<keyword evidence="5" id="KW-0266">Ethylene biosynthesis</keyword>
<sequence length="296" mass="33607">MNPNATYALASAELIDGKLRFDSSDGFARAIADGFFFVKSPSLDLAAGDTFARNFYLPRQEGLGAPYQGFSQWTEDRLARREGYFSRDVDQVEQFFLESRFWQTVFPGPLLRQAERMRSFSLEVLRAVLAELDLPVELWDEATGRCLSMQGTYHLTFNHFRSHVRARGLNVHKDSGWVTILRSLEPGLEVLREGDWLPVSPRPGEFIVNFGCAMEILTRHSATPVAAVAHRVQEQLPGQADRFSYALFVDSSLDPRTCPGLFRYLPGHGLVLEADFEMFLNEILHNTYQENTQGLY</sequence>
<comment type="similarity">
    <text evidence="10">Belongs to the iron/ascorbate-dependent oxidoreductase family.</text>
</comment>
<dbReference type="EC" id="1.14.20.7" evidence="2"/>
<dbReference type="Pfam" id="PF03171">
    <property type="entry name" value="2OG-FeII_Oxy"/>
    <property type="match status" value="1"/>
</dbReference>
<dbReference type="EC" id="1.13.12.19" evidence="3"/>
<dbReference type="GO" id="GO:0046872">
    <property type="term" value="F:metal ion binding"/>
    <property type="evidence" value="ECO:0007669"/>
    <property type="project" value="UniProtKB-KW"/>
</dbReference>
<evidence type="ECO:0000256" key="8">
    <source>
        <dbReference type="ARBA" id="ARBA00047725"/>
    </source>
</evidence>
<organism evidence="12 13">
    <name type="scientific">Pseudomonas fluorescens</name>
    <dbReference type="NCBI Taxonomy" id="294"/>
    <lineage>
        <taxon>Bacteria</taxon>
        <taxon>Pseudomonadati</taxon>
        <taxon>Pseudomonadota</taxon>
        <taxon>Gammaproteobacteria</taxon>
        <taxon>Pseudomonadales</taxon>
        <taxon>Pseudomonadaceae</taxon>
        <taxon>Pseudomonas</taxon>
    </lineage>
</organism>
<dbReference type="Gene3D" id="2.60.120.330">
    <property type="entry name" value="B-lactam Antibiotic, Isopenicillin N Synthase, Chain"/>
    <property type="match status" value="1"/>
</dbReference>
<dbReference type="InterPro" id="IPR027443">
    <property type="entry name" value="IPNS-like_sf"/>
</dbReference>
<dbReference type="EMBL" id="LR134300">
    <property type="protein sequence ID" value="VEE49309.1"/>
    <property type="molecule type" value="Genomic_DNA"/>
</dbReference>
<accession>A0A448BVJ1</accession>
<evidence type="ECO:0000256" key="5">
    <source>
        <dbReference type="ARBA" id="ARBA00022666"/>
    </source>
</evidence>
<proteinExistence type="inferred from homology"/>
<keyword evidence="10" id="KW-0408">Iron</keyword>
<evidence type="ECO:0000256" key="7">
    <source>
        <dbReference type="ARBA" id="ARBA00031282"/>
    </source>
</evidence>
<protein>
    <recommendedName>
        <fullName evidence="4">2-oxoglutarate-dependent ethylene/succinate-forming enzyme</fullName>
        <ecNumber evidence="3">1.13.12.19</ecNumber>
        <ecNumber evidence="2">1.14.20.7</ecNumber>
    </recommendedName>
    <alternativeName>
        <fullName evidence="6">2-oxoglutarate dioxygenase (ethylene-forming)</fullName>
    </alternativeName>
    <alternativeName>
        <fullName evidence="7">2-oxoglutarate/L-arginine monooxygenase/decarboxylase (succinate-forming)</fullName>
    </alternativeName>
</protein>
<evidence type="ECO:0000313" key="13">
    <source>
        <dbReference type="Proteomes" id="UP000278078"/>
    </source>
</evidence>
<comment type="catalytic activity">
    <reaction evidence="8">
        <text>2-oxoglutarate + O2 + 2 H(+) = ethene + 3 CO2 + H2O</text>
        <dbReference type="Rhea" id="RHEA:31523"/>
        <dbReference type="ChEBI" id="CHEBI:15377"/>
        <dbReference type="ChEBI" id="CHEBI:15378"/>
        <dbReference type="ChEBI" id="CHEBI:15379"/>
        <dbReference type="ChEBI" id="CHEBI:16526"/>
        <dbReference type="ChEBI" id="CHEBI:16810"/>
        <dbReference type="ChEBI" id="CHEBI:18153"/>
        <dbReference type="EC" id="1.13.12.19"/>
    </reaction>
</comment>
<evidence type="ECO:0000256" key="9">
    <source>
        <dbReference type="ARBA" id="ARBA00049359"/>
    </source>
</evidence>
<reference evidence="12 13" key="1">
    <citation type="submission" date="2018-12" db="EMBL/GenBank/DDBJ databases">
        <authorList>
            <consortium name="Pathogen Informatics"/>
        </authorList>
    </citation>
    <scope>NUCLEOTIDE SEQUENCE [LARGE SCALE GENOMIC DNA]</scope>
    <source>
        <strain evidence="12 13">NCTC10783</strain>
    </source>
</reference>
<gene>
    <name evidence="12" type="ORF">NCTC10783_05254</name>
</gene>
<comment type="pathway">
    <text evidence="1">Alkene biosynthesis; ethylene biosynthesis via 2-oxoglutarate.</text>
</comment>
<keyword evidence="10" id="KW-0479">Metal-binding</keyword>
<dbReference type="InterPro" id="IPR044861">
    <property type="entry name" value="IPNS-like_FE2OG_OXY"/>
</dbReference>
<dbReference type="PANTHER" id="PTHR47990">
    <property type="entry name" value="2-OXOGLUTARATE (2OG) AND FE(II)-DEPENDENT OXYGENASE SUPERFAMILY PROTEIN-RELATED"/>
    <property type="match status" value="1"/>
</dbReference>
<evidence type="ECO:0000256" key="10">
    <source>
        <dbReference type="RuleBase" id="RU003682"/>
    </source>
</evidence>
<dbReference type="Proteomes" id="UP000278078">
    <property type="component" value="Chromosome"/>
</dbReference>
<dbReference type="AlphaFoldDB" id="A0A448BVJ1"/>
<dbReference type="PROSITE" id="PS51471">
    <property type="entry name" value="FE2OG_OXY"/>
    <property type="match status" value="1"/>
</dbReference>
<dbReference type="GO" id="GO:0102276">
    <property type="term" value="F:2-oxoglutarate oxygenase/decarboxylase (ethylene-forming) activity"/>
    <property type="evidence" value="ECO:0007669"/>
    <property type="project" value="UniProtKB-EC"/>
</dbReference>
<evidence type="ECO:0000256" key="3">
    <source>
        <dbReference type="ARBA" id="ARBA00012531"/>
    </source>
</evidence>
<dbReference type="SUPFAM" id="SSF51197">
    <property type="entry name" value="Clavaminate synthase-like"/>
    <property type="match status" value="1"/>
</dbReference>